<accession>A0QSF7</accession>
<reference evidence="1 2" key="1">
    <citation type="submission" date="2006-10" db="EMBL/GenBank/DDBJ databases">
        <authorList>
            <person name="Fleischmann R.D."/>
            <person name="Dodson R.J."/>
            <person name="Haft D.H."/>
            <person name="Merkel J.S."/>
            <person name="Nelson W.C."/>
            <person name="Fraser C.M."/>
        </authorList>
    </citation>
    <scope>NUCLEOTIDE SEQUENCE [LARGE SCALE GENOMIC DNA]</scope>
    <source>
        <strain evidence="2">ATCC 700084 / mc(2)155</strain>
    </source>
</reference>
<dbReference type="PANTHER" id="PTHR43881:SF1">
    <property type="entry name" value="GAMMA-GLUTAMYLTRANSPEPTIDASE (AFU_ORTHOLOGUE AFUA_4G13580)"/>
    <property type="match status" value="1"/>
</dbReference>
<proteinExistence type="predicted"/>
<name>A0QSF7_MYCS2</name>
<dbReference type="PRINTS" id="PR01210">
    <property type="entry name" value="GGTRANSPTASE"/>
</dbReference>
<dbReference type="STRING" id="246196.MSMEG_1463"/>
<dbReference type="KEGG" id="msb:LJ00_07310"/>
<keyword evidence="2" id="KW-1185">Reference proteome</keyword>
<dbReference type="InterPro" id="IPR029055">
    <property type="entry name" value="Ntn_hydrolases_N"/>
</dbReference>
<dbReference type="AlphaFoldDB" id="A0QSF7"/>
<evidence type="ECO:0000313" key="2">
    <source>
        <dbReference type="Proteomes" id="UP000000757"/>
    </source>
</evidence>
<dbReference type="MEROPS" id="T03.025"/>
<dbReference type="Gene3D" id="3.60.20.40">
    <property type="match status" value="1"/>
</dbReference>
<gene>
    <name evidence="1" type="ordered locus">MSMEG_1463</name>
</gene>
<evidence type="ECO:0000313" key="1">
    <source>
        <dbReference type="EMBL" id="ABK76182.1"/>
    </source>
</evidence>
<sequence>MSQVQRPPTLSTGAMVSSSHPAASFAGARVLADGGNAIDATLAMAAVTWLTLPGQCGIGGDAFAVVAEPDGRVWTVNGSGFGPDGGTTDFYRDIQGGRSGIPLTGALGVAVPGAPAALAALHSHGARMSLAELWEPAARMAENGLACTAKTVTDVREAFDAIRADDGLAAVYTPDGAVPAVGQRLPQPDLARTIRRLATAPGDFYTGEFAERAVAVLCAAGAPFSGDEWAAGAVVAPEAPLTGGYAGATIHQTPLPTPGWMVLQQAALCDGTLGAAPWLGAEAIDRMARAARLAFQDRFALCGSDGAGVREVLDANRIAEQRRALDASAEQRMSFSVAGGDTTCTVAVDADGRAVSFIHSLGFTFGAKLTVPGTGVVLNNRLGRGAYLIPGHPNEVAPRRKPLNTLNAWIATGADGELLALGSIPGGDGQVQWNMQLLSYLFDHGLDPAEAVSAPRFTVFPGSDADVIGRPDELRVEARIPDDVRSELQDMGHRVVVQPDFGAGGSAQVIRRDARGVLSGAADPRQEGIAIGVE</sequence>
<dbReference type="InterPro" id="IPR043137">
    <property type="entry name" value="GGT_ssub_C"/>
</dbReference>
<dbReference type="KEGG" id="msm:MSMEG_1463"/>
<protein>
    <submittedName>
        <fullName evidence="1">Gamma-glutamyltranspeptidase</fullName>
    </submittedName>
</protein>
<dbReference type="SUPFAM" id="SSF56235">
    <property type="entry name" value="N-terminal nucleophile aminohydrolases (Ntn hydrolases)"/>
    <property type="match status" value="1"/>
</dbReference>
<dbReference type="Gene3D" id="1.10.246.130">
    <property type="match status" value="1"/>
</dbReference>
<dbReference type="eggNOG" id="COG0405">
    <property type="taxonomic scope" value="Bacteria"/>
</dbReference>
<dbReference type="PaxDb" id="246196-MSMEI_1427"/>
<dbReference type="PATRIC" id="fig|246196.19.peg.1448"/>
<dbReference type="Pfam" id="PF01019">
    <property type="entry name" value="G_glu_transpept"/>
    <property type="match status" value="1"/>
</dbReference>
<dbReference type="InterPro" id="IPR052896">
    <property type="entry name" value="GGT-like_enzyme"/>
</dbReference>
<dbReference type="EMBL" id="CP000480">
    <property type="protein sequence ID" value="ABK76182.1"/>
    <property type="molecule type" value="Genomic_DNA"/>
</dbReference>
<dbReference type="InterPro" id="IPR043138">
    <property type="entry name" value="GGT_lsub"/>
</dbReference>
<dbReference type="Proteomes" id="UP000000757">
    <property type="component" value="Chromosome"/>
</dbReference>
<dbReference type="PANTHER" id="PTHR43881">
    <property type="entry name" value="GAMMA-GLUTAMYLTRANSPEPTIDASE (AFU_ORTHOLOGUE AFUA_4G13580)"/>
    <property type="match status" value="1"/>
</dbReference>
<dbReference type="OrthoDB" id="9781342at2"/>
<organism evidence="1 2">
    <name type="scientific">Mycolicibacterium smegmatis (strain ATCC 700084 / mc(2)155)</name>
    <name type="common">Mycobacterium smegmatis</name>
    <dbReference type="NCBI Taxonomy" id="246196"/>
    <lineage>
        <taxon>Bacteria</taxon>
        <taxon>Bacillati</taxon>
        <taxon>Actinomycetota</taxon>
        <taxon>Actinomycetes</taxon>
        <taxon>Mycobacteriales</taxon>
        <taxon>Mycobacteriaceae</taxon>
        <taxon>Mycolicibacterium</taxon>
    </lineage>
</organism>